<sequence length="57" mass="6279">MPAELRERLVELFQWLDPGPGSTHLVSDISGWWRDPDVLAALGPALVAPFRAARPTV</sequence>
<dbReference type="EMBL" id="JBHTHM010002996">
    <property type="protein sequence ID" value="MFD0788679.1"/>
    <property type="molecule type" value="Genomic_DNA"/>
</dbReference>
<evidence type="ECO:0000313" key="1">
    <source>
        <dbReference type="EMBL" id="MFD0788679.1"/>
    </source>
</evidence>
<dbReference type="GO" id="GO:0016757">
    <property type="term" value="F:glycosyltransferase activity"/>
    <property type="evidence" value="ECO:0007669"/>
    <property type="project" value="UniProtKB-KW"/>
</dbReference>
<organism evidence="1 2">
    <name type="scientific">Micromonospora azadirachtae</name>
    <dbReference type="NCBI Taxonomy" id="1970735"/>
    <lineage>
        <taxon>Bacteria</taxon>
        <taxon>Bacillati</taxon>
        <taxon>Actinomycetota</taxon>
        <taxon>Actinomycetes</taxon>
        <taxon>Micromonosporales</taxon>
        <taxon>Micromonosporaceae</taxon>
        <taxon>Micromonospora</taxon>
    </lineage>
</organism>
<reference evidence="2" key="1">
    <citation type="journal article" date="2019" name="Int. J. Syst. Evol. Microbiol.">
        <title>The Global Catalogue of Microorganisms (GCM) 10K type strain sequencing project: providing services to taxonomists for standard genome sequencing and annotation.</title>
        <authorList>
            <consortium name="The Broad Institute Genomics Platform"/>
            <consortium name="The Broad Institute Genome Sequencing Center for Infectious Disease"/>
            <person name="Wu L."/>
            <person name="Ma J."/>
        </authorList>
    </citation>
    <scope>NUCLEOTIDE SEQUENCE [LARGE SCALE GENOMIC DNA]</scope>
    <source>
        <strain evidence="2">JCM 32148</strain>
    </source>
</reference>
<keyword evidence="2" id="KW-1185">Reference proteome</keyword>
<accession>A0ABW3AD53</accession>
<gene>
    <name evidence="1" type="ORF">ACFQZ8_32585</name>
</gene>
<feature type="non-terminal residue" evidence="1">
    <location>
        <position position="57"/>
    </location>
</feature>
<comment type="caution">
    <text evidence="1">The sequence shown here is derived from an EMBL/GenBank/DDBJ whole genome shotgun (WGS) entry which is preliminary data.</text>
</comment>
<proteinExistence type="predicted"/>
<keyword evidence="1" id="KW-0808">Transferase</keyword>
<keyword evidence="1" id="KW-0328">Glycosyltransferase</keyword>
<evidence type="ECO:0000313" key="2">
    <source>
        <dbReference type="Proteomes" id="UP001597053"/>
    </source>
</evidence>
<protein>
    <submittedName>
        <fullName evidence="1">Phosphoribosyltransferase</fullName>
    </submittedName>
</protein>
<name>A0ABW3AD53_9ACTN</name>
<dbReference type="Proteomes" id="UP001597053">
    <property type="component" value="Unassembled WGS sequence"/>
</dbReference>